<dbReference type="SUPFAM" id="SSF74650">
    <property type="entry name" value="Galactose mutarotase-like"/>
    <property type="match status" value="1"/>
</dbReference>
<proteinExistence type="predicted"/>
<feature type="domain" description="Glycosyl hydrolases family 38 C-terminal" evidence="1">
    <location>
        <begin position="102"/>
        <end position="174"/>
    </location>
</feature>
<dbReference type="GO" id="GO:0030246">
    <property type="term" value="F:carbohydrate binding"/>
    <property type="evidence" value="ECO:0007669"/>
    <property type="project" value="InterPro"/>
</dbReference>
<evidence type="ECO:0000313" key="2">
    <source>
        <dbReference type="EMBL" id="GAM60621.1"/>
    </source>
</evidence>
<dbReference type="Pfam" id="PF17677">
    <property type="entry name" value="Glyco_hydro38C2"/>
    <property type="match status" value="1"/>
</dbReference>
<dbReference type="GO" id="GO:0009313">
    <property type="term" value="P:oligosaccharide catabolic process"/>
    <property type="evidence" value="ECO:0007669"/>
    <property type="project" value="TreeGrafter"/>
</dbReference>
<reference evidence="2 3" key="1">
    <citation type="submission" date="2015-01" db="EMBL/GenBank/DDBJ databases">
        <title>Vibrio sp. C5 JCM 19232 whole genome shotgun sequence.</title>
        <authorList>
            <person name="Sawabe T."/>
            <person name="Meirelles P."/>
            <person name="Feng G."/>
            <person name="Sayaka M."/>
            <person name="Hattori M."/>
            <person name="Ohkuma M."/>
        </authorList>
    </citation>
    <scope>NUCLEOTIDE SEQUENCE [LARGE SCALE GENOMIC DNA]</scope>
    <source>
        <strain evidence="2 3">JCM19232</strain>
    </source>
</reference>
<protein>
    <submittedName>
        <fullName evidence="2">Alpha-mannosidase</fullName>
    </submittedName>
</protein>
<name>A0A0B8P310_9VIBR</name>
<evidence type="ECO:0000259" key="1">
    <source>
        <dbReference type="Pfam" id="PF17677"/>
    </source>
</evidence>
<dbReference type="InterPro" id="IPR011013">
    <property type="entry name" value="Gal_mutarotase_sf_dom"/>
</dbReference>
<dbReference type="Proteomes" id="UP000031670">
    <property type="component" value="Unassembled WGS sequence"/>
</dbReference>
<accession>A0A0B8P310</accession>
<dbReference type="InterPro" id="IPR041147">
    <property type="entry name" value="GH38_C"/>
</dbReference>
<dbReference type="GO" id="GO:0004559">
    <property type="term" value="F:alpha-mannosidase activity"/>
    <property type="evidence" value="ECO:0007669"/>
    <property type="project" value="TreeGrafter"/>
</dbReference>
<dbReference type="PANTHER" id="PTHR46017:SF1">
    <property type="entry name" value="ALPHA-MANNOSIDASE 2C1"/>
    <property type="match status" value="1"/>
</dbReference>
<gene>
    <name evidence="2" type="ORF">JCM19232_3563</name>
</gene>
<dbReference type="Gene3D" id="2.70.98.30">
    <property type="entry name" value="Golgi alpha-mannosidase II, domain 4"/>
    <property type="match status" value="1"/>
</dbReference>
<comment type="caution">
    <text evidence="2">The sequence shown here is derived from an EMBL/GenBank/DDBJ whole genome shotgun (WGS) entry which is preliminary data.</text>
</comment>
<organism evidence="2 3">
    <name type="scientific">Vibrio ishigakensis</name>
    <dbReference type="NCBI Taxonomy" id="1481914"/>
    <lineage>
        <taxon>Bacteria</taxon>
        <taxon>Pseudomonadati</taxon>
        <taxon>Pseudomonadota</taxon>
        <taxon>Gammaproteobacteria</taxon>
        <taxon>Vibrionales</taxon>
        <taxon>Vibrionaceae</taxon>
        <taxon>Vibrio</taxon>
    </lineage>
</organism>
<dbReference type="PANTHER" id="PTHR46017">
    <property type="entry name" value="ALPHA-MANNOSIDASE 2C1"/>
    <property type="match status" value="1"/>
</dbReference>
<dbReference type="AlphaFoldDB" id="A0A0B8P310"/>
<reference evidence="2 3" key="2">
    <citation type="submission" date="2015-01" db="EMBL/GenBank/DDBJ databases">
        <authorList>
            <consortium name="NBRP consortium"/>
            <person name="Sawabe T."/>
            <person name="Meirelles P."/>
            <person name="Feng G."/>
            <person name="Sayaka M."/>
            <person name="Hattori M."/>
            <person name="Ohkuma M."/>
        </authorList>
    </citation>
    <scope>NUCLEOTIDE SEQUENCE [LARGE SCALE GENOMIC DNA]</scope>
    <source>
        <strain evidence="2 3">JCM19232</strain>
    </source>
</reference>
<dbReference type="EMBL" id="BBSA01000002">
    <property type="protein sequence ID" value="GAM60621.1"/>
    <property type="molecule type" value="Genomic_DNA"/>
</dbReference>
<sequence>MADAKYGYRVKDQELEITLLRSQKKPGSEFGDPQDADFTENNFGDIGEHSLNYSIFTHAGDYKQGGVVEQGYALRELKALPIAVKQGSLLSSVQVVSCDNYAVVIETLKPAEDGKGVIVRLFETHGETQTASVDLSYFGSEVSEVNMMEELIAPLDATQGNVELEFTPFEVKTLRVVQQ</sequence>
<evidence type="ECO:0000313" key="3">
    <source>
        <dbReference type="Proteomes" id="UP000031670"/>
    </source>
</evidence>
<dbReference type="Gene3D" id="2.60.40.2220">
    <property type="match status" value="1"/>
</dbReference>